<reference evidence="9" key="1">
    <citation type="submission" date="2013-04" db="EMBL/GenBank/DDBJ databases">
        <title>Comparative Genomics of Relapsing Fever Spirochetes.</title>
        <authorList>
            <person name="Schwan T.G."/>
            <person name="Raffel S.J."/>
            <person name="Porcella S.F."/>
            <person name="Martens C.A."/>
            <person name="Bruno D.P."/>
            <person name="Ricklefs S.M."/>
            <person name="Barbian K.B."/>
        </authorList>
    </citation>
    <scope>NUCLEOTIDE SEQUENCE</scope>
    <source>
        <strain evidence="9">Co53</strain>
        <plasmid evidence="9">unnamed</plasmid>
    </source>
</reference>
<dbReference type="EMBL" id="CP005753">
    <property type="protein sequence ID" value="AHH11441.1"/>
    <property type="molecule type" value="Genomic_DNA"/>
</dbReference>
<evidence type="ECO:0000256" key="6">
    <source>
        <dbReference type="ARBA" id="ARBA00023237"/>
    </source>
</evidence>
<keyword evidence="7 8" id="KW-0449">Lipoprotein</keyword>
<dbReference type="OrthoDB" id="351195at2"/>
<keyword evidence="5 8" id="KW-0564">Palmitate</keyword>
<evidence type="ECO:0000256" key="5">
    <source>
        <dbReference type="ARBA" id="ARBA00023139"/>
    </source>
</evidence>
<organism evidence="9">
    <name type="scientific">Borrelia coriaceae ATCC 43381</name>
    <dbReference type="NCBI Taxonomy" id="1408429"/>
    <lineage>
        <taxon>Bacteria</taxon>
        <taxon>Pseudomonadati</taxon>
        <taxon>Spirochaetota</taxon>
        <taxon>Spirochaetia</taxon>
        <taxon>Spirochaetales</taxon>
        <taxon>Borreliaceae</taxon>
        <taxon>Borrelia</taxon>
    </lineage>
</organism>
<evidence type="ECO:0000256" key="7">
    <source>
        <dbReference type="ARBA" id="ARBA00023288"/>
    </source>
</evidence>
<dbReference type="AlphaFoldDB" id="W5T2A6"/>
<dbReference type="RefSeq" id="WP_025408709.1">
    <property type="nucleotide sequence ID" value="NZ_CP005753.1"/>
</dbReference>
<geneLocation type="plasmid" evidence="9">
    <name>unnamed</name>
</geneLocation>
<name>W5T2A6_9SPIR</name>
<dbReference type="Pfam" id="PF00921">
    <property type="entry name" value="Lipoprotein_2"/>
    <property type="match status" value="1"/>
</dbReference>
<protein>
    <recommendedName>
        <fullName evidence="8">Variable large protein</fullName>
    </recommendedName>
</protein>
<evidence type="ECO:0000256" key="8">
    <source>
        <dbReference type="RuleBase" id="RU363105"/>
    </source>
</evidence>
<evidence type="ECO:0000256" key="1">
    <source>
        <dbReference type="ARBA" id="ARBA00003932"/>
    </source>
</evidence>
<dbReference type="SUPFAM" id="SSF74748">
    <property type="entry name" value="Variable surface antigen VlsE"/>
    <property type="match status" value="1"/>
</dbReference>
<gene>
    <name evidence="9" type="ORF">BCO_0125308</name>
</gene>
<evidence type="ECO:0000256" key="2">
    <source>
        <dbReference type="ARBA" id="ARBA00004459"/>
    </source>
</evidence>
<proteinExistence type="predicted"/>
<dbReference type="HOGENOM" id="CLU_054711_0_0_12"/>
<dbReference type="PROSITE" id="PS51257">
    <property type="entry name" value="PROKAR_LIPOPROTEIN"/>
    <property type="match status" value="1"/>
</dbReference>
<accession>W5T2A6</accession>
<keyword evidence="4 8" id="KW-0472">Membrane</keyword>
<comment type="subcellular location">
    <subcellularLocation>
        <location evidence="2 8">Cell outer membrane</location>
        <topology evidence="2 8">Lipid-anchor</topology>
    </subcellularLocation>
</comment>
<keyword evidence="3 8" id="KW-0732">Signal</keyword>
<evidence type="ECO:0000313" key="9">
    <source>
        <dbReference type="EMBL" id="AHH11441.1"/>
    </source>
</evidence>
<comment type="function">
    <text evidence="1 8">The Vlp and Vsp proteins are antigenically distinct proteins, only one vlp or vsp gene is transcriptionally active at any one time. Switching between these genes is a mechanism of host immune response evasion.</text>
</comment>
<keyword evidence="6 8" id="KW-0998">Cell outer membrane</keyword>
<keyword evidence="9" id="KW-0614">Plasmid</keyword>
<dbReference type="InterPro" id="IPR000680">
    <property type="entry name" value="Borrelia_lipo"/>
</dbReference>
<feature type="signal peptide" evidence="8">
    <location>
        <begin position="1"/>
        <end position="27"/>
    </location>
</feature>
<feature type="chain" id="PRO_5008452765" description="Variable large protein" evidence="8">
    <location>
        <begin position="28"/>
        <end position="345"/>
    </location>
</feature>
<evidence type="ECO:0000256" key="3">
    <source>
        <dbReference type="ARBA" id="ARBA00022729"/>
    </source>
</evidence>
<dbReference type="GO" id="GO:0009279">
    <property type="term" value="C:cell outer membrane"/>
    <property type="evidence" value="ECO:0007669"/>
    <property type="project" value="UniProtKB-SubCell"/>
</dbReference>
<sequence length="345" mass="36235">MKINIKNIRVKSICATLFISLFLSCNSGVIEELEKQRDYILSISNLRQGFLDVFTSFGDTLGTVLGFNKDTKKSDIGEQLGKIGDAVKSVKDKLESIKSDSGYDLIKDKAESVIAKVIETLGKIVDGANKIKEATSSATDKIGNSDSDGDANSAKTKSVKGLVEGISMIYGAAKDAKGLAKEDASKEIEDSKAVGKLFNTNSTANTSGADALKGAHRAVIAASGADILAAIKAANKDGKEKTIDQAQDAYEIAIATKSDGNTHASIQTNASVIAAGLALRAMAESGKLATHSTNAKEKEVNAILIGVVGKTVNEIISIIRRTVDGCLKDVSDCIKENSTSEVKSK</sequence>
<evidence type="ECO:0000256" key="4">
    <source>
        <dbReference type="ARBA" id="ARBA00023136"/>
    </source>
</evidence>